<dbReference type="Gene3D" id="3.40.50.720">
    <property type="entry name" value="NAD(P)-binding Rossmann-like Domain"/>
    <property type="match status" value="1"/>
</dbReference>
<evidence type="ECO:0000256" key="6">
    <source>
        <dbReference type="ARBA" id="ARBA00023098"/>
    </source>
</evidence>
<dbReference type="Proteomes" id="UP000179129">
    <property type="component" value="Unassembled WGS sequence"/>
</dbReference>
<dbReference type="PANTHER" id="PTHR43639">
    <property type="entry name" value="OXIDOREDUCTASE, SHORT-CHAIN DEHYDROGENASE/REDUCTASE FAMILY (AFU_ORTHOLOGUE AFUA_5G02870)"/>
    <property type="match status" value="1"/>
</dbReference>
<reference evidence="10 11" key="1">
    <citation type="journal article" date="2016" name="Nat. Commun.">
        <title>Thousands of microbial genomes shed light on interconnected biogeochemical processes in an aquifer system.</title>
        <authorList>
            <person name="Anantharaman K."/>
            <person name="Brown C.T."/>
            <person name="Hug L.A."/>
            <person name="Sharon I."/>
            <person name="Castelle C.J."/>
            <person name="Probst A.J."/>
            <person name="Thomas B.C."/>
            <person name="Singh A."/>
            <person name="Wilkins M.J."/>
            <person name="Karaoz U."/>
            <person name="Brodie E.L."/>
            <person name="Williams K.H."/>
            <person name="Hubbard S.S."/>
            <person name="Banfield J.F."/>
        </authorList>
    </citation>
    <scope>NUCLEOTIDE SEQUENCE [LARGE SCALE GENOMIC DNA]</scope>
</reference>
<keyword evidence="7 8" id="KW-0275">Fatty acid biosynthesis</keyword>
<dbReference type="STRING" id="1817867.A3F83_07880"/>
<dbReference type="AlphaFoldDB" id="A0A1F5YZB7"/>
<evidence type="ECO:0000256" key="2">
    <source>
        <dbReference type="ARBA" id="ARBA00009233"/>
    </source>
</evidence>
<accession>A0A1F5YZB7</accession>
<dbReference type="InterPro" id="IPR036291">
    <property type="entry name" value="NAD(P)-bd_dom_sf"/>
</dbReference>
<evidence type="ECO:0000256" key="3">
    <source>
        <dbReference type="ARBA" id="ARBA00022516"/>
    </source>
</evidence>
<dbReference type="InterPro" id="IPR002347">
    <property type="entry name" value="SDR_fam"/>
</dbReference>
<keyword evidence="4" id="KW-0276">Fatty acid metabolism</keyword>
<dbReference type="SUPFAM" id="SSF51735">
    <property type="entry name" value="NAD(P)-binding Rossmann-fold domains"/>
    <property type="match status" value="1"/>
</dbReference>
<comment type="pathway">
    <text evidence="1">Lipid metabolism.</text>
</comment>
<sequence length="254" mass="26798">MYPELEGKSALVTGASRGFGRAIALRLAREGANVVVNYRRSKTEANQVVAEIAALGNGVKAVALRGDVGSEESLHRLFTNISAEFPSLEVVVANAAFGVPGSLMSTTVHHFEVTMTSSARSLMHLAQHAVPLMKDGWGRIVSITSEGGQKVLPGYGVVGPAKAALESITRYLAVELAPKGIVVNGVMAGPCFTRSLAAIPGARELLEETICRAPMQRLITEEDVADTVAFLCSNQAKMIVGQFIFVDGGCSITK</sequence>
<organism evidence="10 11">
    <name type="scientific">Candidatus Glassbacteria bacterium RIFCSPLOWO2_12_FULL_58_11</name>
    <dbReference type="NCBI Taxonomy" id="1817867"/>
    <lineage>
        <taxon>Bacteria</taxon>
        <taxon>Candidatus Glassiibacteriota</taxon>
    </lineage>
</organism>
<dbReference type="PRINTS" id="PR00081">
    <property type="entry name" value="GDHRDH"/>
</dbReference>
<dbReference type="PANTHER" id="PTHR43639:SF1">
    <property type="entry name" value="SHORT-CHAIN DEHYDROGENASE_REDUCTASE FAMILY PROTEIN"/>
    <property type="match status" value="1"/>
</dbReference>
<evidence type="ECO:0000256" key="8">
    <source>
        <dbReference type="PIRNR" id="PIRNR000094"/>
    </source>
</evidence>
<dbReference type="Pfam" id="PF13561">
    <property type="entry name" value="adh_short_C2"/>
    <property type="match status" value="1"/>
</dbReference>
<comment type="caution">
    <text evidence="10">The sequence shown here is derived from an EMBL/GenBank/DDBJ whole genome shotgun (WGS) entry which is preliminary data.</text>
</comment>
<feature type="binding site" evidence="9">
    <location>
        <position position="14"/>
    </location>
    <ligand>
        <name>NAD(+)</name>
        <dbReference type="ChEBI" id="CHEBI:57540"/>
    </ligand>
</feature>
<keyword evidence="3 8" id="KW-0444">Lipid biosynthesis</keyword>
<evidence type="ECO:0000256" key="9">
    <source>
        <dbReference type="PIRSR" id="PIRSR000094-3"/>
    </source>
</evidence>
<name>A0A1F5YZB7_9BACT</name>
<proteinExistence type="inferred from homology"/>
<keyword evidence="6" id="KW-0443">Lipid metabolism</keyword>
<protein>
    <recommendedName>
        <fullName evidence="8">Enoyl-[acyl-carrier-protein] reductase [NADH]</fullName>
        <ecNumber evidence="8">1.3.1.9</ecNumber>
    </recommendedName>
</protein>
<comment type="similarity">
    <text evidence="2 8">Belongs to the short-chain dehydrogenases/reductases (SDR) family. FabI subfamily.</text>
</comment>
<dbReference type="GO" id="GO:0004318">
    <property type="term" value="F:enoyl-[acyl-carrier-protein] reductase (NADH) activity"/>
    <property type="evidence" value="ECO:0007669"/>
    <property type="project" value="UniProtKB-EC"/>
</dbReference>
<dbReference type="GO" id="GO:0006633">
    <property type="term" value="P:fatty acid biosynthetic process"/>
    <property type="evidence" value="ECO:0007669"/>
    <property type="project" value="UniProtKB-KW"/>
</dbReference>
<dbReference type="InterPro" id="IPR014358">
    <property type="entry name" value="Enoyl-ACP_Rdtase_NADH"/>
</dbReference>
<dbReference type="EC" id="1.3.1.9" evidence="8"/>
<feature type="binding site" evidence="9">
    <location>
        <position position="162"/>
    </location>
    <ligand>
        <name>NAD(+)</name>
        <dbReference type="ChEBI" id="CHEBI:57540"/>
    </ligand>
</feature>
<evidence type="ECO:0000256" key="5">
    <source>
        <dbReference type="ARBA" id="ARBA00023002"/>
    </source>
</evidence>
<evidence type="ECO:0000256" key="4">
    <source>
        <dbReference type="ARBA" id="ARBA00022832"/>
    </source>
</evidence>
<keyword evidence="8 9" id="KW-0520">NAD</keyword>
<dbReference type="EMBL" id="MFIX01000050">
    <property type="protein sequence ID" value="OGG05443.1"/>
    <property type="molecule type" value="Genomic_DNA"/>
</dbReference>
<evidence type="ECO:0000256" key="1">
    <source>
        <dbReference type="ARBA" id="ARBA00005189"/>
    </source>
</evidence>
<dbReference type="FunFam" id="3.40.50.720:FF:000084">
    <property type="entry name" value="Short-chain dehydrogenase reductase"/>
    <property type="match status" value="1"/>
</dbReference>
<keyword evidence="5 8" id="KW-0560">Oxidoreductase</keyword>
<gene>
    <name evidence="10" type="ORF">A3F83_07880</name>
</gene>
<comment type="catalytic activity">
    <reaction evidence="8">
        <text>a 2,3-saturated acyl-[ACP] + NAD(+) = a (2E)-enoyl-[ACP] + NADH + H(+)</text>
        <dbReference type="Rhea" id="RHEA:10240"/>
        <dbReference type="Rhea" id="RHEA-COMP:9925"/>
        <dbReference type="Rhea" id="RHEA-COMP:9926"/>
        <dbReference type="ChEBI" id="CHEBI:15378"/>
        <dbReference type="ChEBI" id="CHEBI:57540"/>
        <dbReference type="ChEBI" id="CHEBI:57945"/>
        <dbReference type="ChEBI" id="CHEBI:78784"/>
        <dbReference type="ChEBI" id="CHEBI:78785"/>
        <dbReference type="EC" id="1.3.1.9"/>
    </reaction>
</comment>
<evidence type="ECO:0000313" key="11">
    <source>
        <dbReference type="Proteomes" id="UP000179129"/>
    </source>
</evidence>
<dbReference type="PIRSF" id="PIRSF000094">
    <property type="entry name" value="Enoyl-ACP_rdct"/>
    <property type="match status" value="1"/>
</dbReference>
<feature type="binding site" evidence="9">
    <location>
        <begin position="67"/>
        <end position="68"/>
    </location>
    <ligand>
        <name>NAD(+)</name>
        <dbReference type="ChEBI" id="CHEBI:57540"/>
    </ligand>
</feature>
<evidence type="ECO:0000313" key="10">
    <source>
        <dbReference type="EMBL" id="OGG05443.1"/>
    </source>
</evidence>
<evidence type="ECO:0000256" key="7">
    <source>
        <dbReference type="ARBA" id="ARBA00023160"/>
    </source>
</evidence>